<gene>
    <name evidence="7" type="ORF">SAMN05216605_101598</name>
</gene>
<evidence type="ECO:0000256" key="5">
    <source>
        <dbReference type="ARBA" id="ARBA00023136"/>
    </source>
</evidence>
<keyword evidence="4 6" id="KW-1133">Transmembrane helix</keyword>
<evidence type="ECO:0000256" key="4">
    <source>
        <dbReference type="ARBA" id="ARBA00022989"/>
    </source>
</evidence>
<feature type="transmembrane region" description="Helical" evidence="6">
    <location>
        <begin position="166"/>
        <end position="188"/>
    </location>
</feature>
<evidence type="ECO:0000256" key="3">
    <source>
        <dbReference type="ARBA" id="ARBA00022692"/>
    </source>
</evidence>
<keyword evidence="8" id="KW-1185">Reference proteome</keyword>
<dbReference type="GO" id="GO:0005886">
    <property type="term" value="C:plasma membrane"/>
    <property type="evidence" value="ECO:0007669"/>
    <property type="project" value="UniProtKB-SubCell"/>
</dbReference>
<feature type="transmembrane region" description="Helical" evidence="6">
    <location>
        <begin position="109"/>
        <end position="131"/>
    </location>
</feature>
<keyword evidence="2" id="KW-1003">Cell membrane</keyword>
<keyword evidence="3 6" id="KW-0812">Transmembrane</keyword>
<evidence type="ECO:0000256" key="1">
    <source>
        <dbReference type="ARBA" id="ARBA00004651"/>
    </source>
</evidence>
<dbReference type="EMBL" id="FNCO01000001">
    <property type="protein sequence ID" value="SDG27817.1"/>
    <property type="molecule type" value="Genomic_DNA"/>
</dbReference>
<feature type="transmembrane region" description="Helical" evidence="6">
    <location>
        <begin position="299"/>
        <end position="320"/>
    </location>
</feature>
<name>A0A1G7SXN0_9PSED</name>
<evidence type="ECO:0000256" key="2">
    <source>
        <dbReference type="ARBA" id="ARBA00022475"/>
    </source>
</evidence>
<feature type="transmembrane region" description="Helical" evidence="6">
    <location>
        <begin position="383"/>
        <end position="402"/>
    </location>
</feature>
<evidence type="ECO:0000256" key="6">
    <source>
        <dbReference type="SAM" id="Phobius"/>
    </source>
</evidence>
<dbReference type="GO" id="GO:0022857">
    <property type="term" value="F:transmembrane transporter activity"/>
    <property type="evidence" value="ECO:0007669"/>
    <property type="project" value="InterPro"/>
</dbReference>
<evidence type="ECO:0000313" key="7">
    <source>
        <dbReference type="EMBL" id="SDG27817.1"/>
    </source>
</evidence>
<protein>
    <submittedName>
        <fullName evidence="7">Predicted arabinose efflux permease, MFS family</fullName>
    </submittedName>
</protein>
<dbReference type="InterPro" id="IPR011701">
    <property type="entry name" value="MFS"/>
</dbReference>
<dbReference type="InterPro" id="IPR050189">
    <property type="entry name" value="MFS_Efflux_Transporters"/>
</dbReference>
<reference evidence="8" key="1">
    <citation type="submission" date="2016-10" db="EMBL/GenBank/DDBJ databases">
        <authorList>
            <person name="Varghese N."/>
            <person name="Submissions S."/>
        </authorList>
    </citation>
    <scope>NUCLEOTIDE SEQUENCE [LARGE SCALE GENOMIC DNA]</scope>
    <source>
        <strain evidence="8">ATCC 700689</strain>
    </source>
</reference>
<dbReference type="PANTHER" id="PTHR43124">
    <property type="entry name" value="PURINE EFFLUX PUMP PBUE"/>
    <property type="match status" value="1"/>
</dbReference>
<dbReference type="Proteomes" id="UP000182894">
    <property type="component" value="Unassembled WGS sequence"/>
</dbReference>
<dbReference type="STRING" id="89065.SAMN05216605_101598"/>
<accession>A0A1G7SXN0</accession>
<dbReference type="Pfam" id="PF07690">
    <property type="entry name" value="MFS_1"/>
    <property type="match status" value="1"/>
</dbReference>
<dbReference type="SUPFAM" id="SSF103473">
    <property type="entry name" value="MFS general substrate transporter"/>
    <property type="match status" value="1"/>
</dbReference>
<dbReference type="AlphaFoldDB" id="A0A1G7SXN0"/>
<keyword evidence="5 6" id="KW-0472">Membrane</keyword>
<dbReference type="InterPro" id="IPR036259">
    <property type="entry name" value="MFS_trans_sf"/>
</dbReference>
<dbReference type="PANTHER" id="PTHR43124:SF3">
    <property type="entry name" value="CHLORAMPHENICOL EFFLUX PUMP RV0191"/>
    <property type="match status" value="1"/>
</dbReference>
<evidence type="ECO:0000313" key="8">
    <source>
        <dbReference type="Proteomes" id="UP000182894"/>
    </source>
</evidence>
<dbReference type="Gene3D" id="1.20.1250.20">
    <property type="entry name" value="MFS general substrate transporter like domains"/>
    <property type="match status" value="2"/>
</dbReference>
<feature type="transmembrane region" description="Helical" evidence="6">
    <location>
        <begin position="234"/>
        <end position="255"/>
    </location>
</feature>
<proteinExistence type="predicted"/>
<organism evidence="7 8">
    <name type="scientific">Pseudomonas abietaniphila</name>
    <dbReference type="NCBI Taxonomy" id="89065"/>
    <lineage>
        <taxon>Bacteria</taxon>
        <taxon>Pseudomonadati</taxon>
        <taxon>Pseudomonadota</taxon>
        <taxon>Gammaproteobacteria</taxon>
        <taxon>Pseudomonadales</taxon>
        <taxon>Pseudomonadaceae</taxon>
        <taxon>Pseudomonas</taxon>
    </lineage>
</organism>
<sequence length="409" mass="43269">MFFREFPDQRLSVALPLFMLRLSTCYRIFPRMSVAARDADSASRRSATVLSLCLPSDVLLYLLLPMNADAFGISLPEAGILLAANRLVRIFGYSYVVRFYAKHGDRPTVMLAAVVSALCALGNSFISGFWWLLILRLGWGLTFGALNLSTQALATSEPGGAARRSGTSRAIIAIGPMLALPIGALISLHFGPRLIFLILAFFSLAGLFIAKGLPKIPHAMPSPGGRRFKAPDSIAMWSFIEGVALDGLFIFGLSLQAQSVLGGNAVFIAGVLLALRYVSEMLLSPLGGRAADAFGAVRMLVVFSGLTTLALTAFGFHWLILGAGGVLILRALQLPLVTTLVAERNPGAGRVQALAGNAVWRDVGAGVGPLLAGVLLPIASPSWVYSVAGLAVVVSAVVCSRYRGREAVA</sequence>
<feature type="transmembrane region" description="Helical" evidence="6">
    <location>
        <begin position="261"/>
        <end position="278"/>
    </location>
</feature>
<feature type="transmembrane region" description="Helical" evidence="6">
    <location>
        <begin position="194"/>
        <end position="213"/>
    </location>
</feature>
<comment type="subcellular location">
    <subcellularLocation>
        <location evidence="1">Cell membrane</location>
        <topology evidence="1">Multi-pass membrane protein</topology>
    </subcellularLocation>
</comment>